<evidence type="ECO:0000256" key="5">
    <source>
        <dbReference type="ARBA" id="ARBA00023242"/>
    </source>
</evidence>
<comment type="caution">
    <text evidence="7">The sequence shown here is derived from an EMBL/GenBank/DDBJ whole genome shotgun (WGS) entry which is preliminary data.</text>
</comment>
<reference evidence="7" key="1">
    <citation type="submission" date="2022-11" db="EMBL/GenBank/DDBJ databases">
        <authorList>
            <person name="Petersen C."/>
        </authorList>
    </citation>
    <scope>NUCLEOTIDE SEQUENCE</scope>
    <source>
        <strain evidence="7">IBT 20477</strain>
    </source>
</reference>
<dbReference type="EMBL" id="JAPQKQ010000005">
    <property type="protein sequence ID" value="KAJ5196580.1"/>
    <property type="molecule type" value="Genomic_DNA"/>
</dbReference>
<dbReference type="PROSITE" id="PS00463">
    <property type="entry name" value="ZN2_CY6_FUNGAL_1"/>
    <property type="match status" value="1"/>
</dbReference>
<reference evidence="7" key="2">
    <citation type="journal article" date="2023" name="IMA Fungus">
        <title>Comparative genomic study of the Penicillium genus elucidates a diverse pangenome and 15 lateral gene transfer events.</title>
        <authorList>
            <person name="Petersen C."/>
            <person name="Sorensen T."/>
            <person name="Nielsen M.R."/>
            <person name="Sondergaard T.E."/>
            <person name="Sorensen J.L."/>
            <person name="Fitzpatrick D.A."/>
            <person name="Frisvad J.C."/>
            <person name="Nielsen K.L."/>
        </authorList>
    </citation>
    <scope>NUCLEOTIDE SEQUENCE</scope>
    <source>
        <strain evidence="7">IBT 20477</strain>
    </source>
</reference>
<dbReference type="GO" id="GO:0005634">
    <property type="term" value="C:nucleus"/>
    <property type="evidence" value="ECO:0007669"/>
    <property type="project" value="UniProtKB-SubCell"/>
</dbReference>
<dbReference type="GO" id="GO:0045944">
    <property type="term" value="P:positive regulation of transcription by RNA polymerase II"/>
    <property type="evidence" value="ECO:0007669"/>
    <property type="project" value="TreeGrafter"/>
</dbReference>
<dbReference type="InterPro" id="IPR001138">
    <property type="entry name" value="Zn2Cys6_DnaBD"/>
</dbReference>
<evidence type="ECO:0000256" key="2">
    <source>
        <dbReference type="ARBA" id="ARBA00023015"/>
    </source>
</evidence>
<dbReference type="Pfam" id="PF11951">
    <property type="entry name" value="Fungal_trans_2"/>
    <property type="match status" value="1"/>
</dbReference>
<dbReference type="GO" id="GO:0008270">
    <property type="term" value="F:zinc ion binding"/>
    <property type="evidence" value="ECO:0007669"/>
    <property type="project" value="InterPro"/>
</dbReference>
<keyword evidence="2" id="KW-0805">Transcription regulation</keyword>
<keyword evidence="8" id="KW-1185">Reference proteome</keyword>
<evidence type="ECO:0000313" key="7">
    <source>
        <dbReference type="EMBL" id="KAJ5196580.1"/>
    </source>
</evidence>
<evidence type="ECO:0000256" key="4">
    <source>
        <dbReference type="ARBA" id="ARBA00023163"/>
    </source>
</evidence>
<dbReference type="InterPro" id="IPR036864">
    <property type="entry name" value="Zn2-C6_fun-type_DNA-bd_sf"/>
</dbReference>
<gene>
    <name evidence="7" type="ORF">N7449_007059</name>
</gene>
<dbReference type="Pfam" id="PF00172">
    <property type="entry name" value="Zn_clus"/>
    <property type="match status" value="1"/>
</dbReference>
<accession>A0A9W9JGL9</accession>
<comment type="subcellular location">
    <subcellularLocation>
        <location evidence="1">Nucleus</location>
    </subcellularLocation>
</comment>
<dbReference type="SMART" id="SM00066">
    <property type="entry name" value="GAL4"/>
    <property type="match status" value="1"/>
</dbReference>
<dbReference type="OrthoDB" id="4314040at2759"/>
<keyword evidence="4" id="KW-0804">Transcription</keyword>
<dbReference type="GO" id="GO:0000976">
    <property type="term" value="F:transcription cis-regulatory region binding"/>
    <property type="evidence" value="ECO:0007669"/>
    <property type="project" value="TreeGrafter"/>
</dbReference>
<dbReference type="PANTHER" id="PTHR37534:SF7">
    <property type="entry name" value="TRANSCRIPTIONAL ACTIVATOR PROTEIN UGA3"/>
    <property type="match status" value="1"/>
</dbReference>
<protein>
    <submittedName>
        <fullName evidence="7">Transcriptional regulator family: Fungal Specific TF</fullName>
    </submittedName>
</protein>
<proteinExistence type="predicted"/>
<evidence type="ECO:0000259" key="6">
    <source>
        <dbReference type="PROSITE" id="PS50048"/>
    </source>
</evidence>
<feature type="domain" description="Zn(2)-C6 fungal-type" evidence="6">
    <location>
        <begin position="27"/>
        <end position="57"/>
    </location>
</feature>
<sequence length="506" mass="57190">MPRDDKFSRSRTGMVAHSKAKCRYGKGCLQCRKKHNKCDEQQPICSFCTARDLDCQYSSGVKWVRPKEPMPTRHKPRCKDTRRAIEQNILGRPSALFAQTCFEFAEDKSAWEYYIGLVSSNVPAVDGPDNPYRQVSIPALSSPILLETIVCISTEHMLNFGLASIDLAAKRQQRMLRTLGQNLLSIDTKAACDAGTIVPSNKHEREALLTAVVLQGIVVAQSADGVLEPHVKCASWLMQAIGYFDEIPQNPIARMTVQRFGMVDVMLAISRQRRPYAPQNFILNQPDQHRWDTTEPSFHKMTGCPQPLMCFLVRIAHLACDVSDGLETNIHEGAILNEAFQLDTELRAWGSGYNGIPPAQCERTPLDILTECFYWTAHLLLARRVFRDQTCSPRVQHLVHMCFGLMNHLSTGCGPDSSLPQPFYIAAREAISPEDRMWVRQKHESMTAYYREQQRNLAMELIEQIWETTDTLRELGSGSGWPTGIKLSIVDSYVQALDRGACFFIF</sequence>
<name>A0A9W9JGL9_9EURO</name>
<organism evidence="7 8">
    <name type="scientific">Penicillium cf. viridicatum</name>
    <dbReference type="NCBI Taxonomy" id="2972119"/>
    <lineage>
        <taxon>Eukaryota</taxon>
        <taxon>Fungi</taxon>
        <taxon>Dikarya</taxon>
        <taxon>Ascomycota</taxon>
        <taxon>Pezizomycotina</taxon>
        <taxon>Eurotiomycetes</taxon>
        <taxon>Eurotiomycetidae</taxon>
        <taxon>Eurotiales</taxon>
        <taxon>Aspergillaceae</taxon>
        <taxon>Penicillium</taxon>
    </lineage>
</organism>
<dbReference type="PANTHER" id="PTHR37534">
    <property type="entry name" value="TRANSCRIPTIONAL ACTIVATOR PROTEIN UGA3"/>
    <property type="match status" value="1"/>
</dbReference>
<evidence type="ECO:0000256" key="1">
    <source>
        <dbReference type="ARBA" id="ARBA00004123"/>
    </source>
</evidence>
<dbReference type="Proteomes" id="UP001150942">
    <property type="component" value="Unassembled WGS sequence"/>
</dbReference>
<evidence type="ECO:0000256" key="3">
    <source>
        <dbReference type="ARBA" id="ARBA00023125"/>
    </source>
</evidence>
<evidence type="ECO:0000313" key="8">
    <source>
        <dbReference type="Proteomes" id="UP001150942"/>
    </source>
</evidence>
<dbReference type="SUPFAM" id="SSF57701">
    <property type="entry name" value="Zn2/Cys6 DNA-binding domain"/>
    <property type="match status" value="1"/>
</dbReference>
<dbReference type="AlphaFoldDB" id="A0A9W9JGL9"/>
<dbReference type="GO" id="GO:0000981">
    <property type="term" value="F:DNA-binding transcription factor activity, RNA polymerase II-specific"/>
    <property type="evidence" value="ECO:0007669"/>
    <property type="project" value="InterPro"/>
</dbReference>
<dbReference type="CDD" id="cd00067">
    <property type="entry name" value="GAL4"/>
    <property type="match status" value="1"/>
</dbReference>
<keyword evidence="3" id="KW-0238">DNA-binding</keyword>
<keyword evidence="5" id="KW-0539">Nucleus</keyword>
<dbReference type="Gene3D" id="4.10.240.10">
    <property type="entry name" value="Zn(2)-C6 fungal-type DNA-binding domain"/>
    <property type="match status" value="1"/>
</dbReference>
<dbReference type="InterPro" id="IPR021858">
    <property type="entry name" value="Fun_TF"/>
</dbReference>
<dbReference type="PROSITE" id="PS50048">
    <property type="entry name" value="ZN2_CY6_FUNGAL_2"/>
    <property type="match status" value="1"/>
</dbReference>